<keyword evidence="2" id="KW-0489">Methyltransferase</keyword>
<feature type="domain" description="Methyltransferase small" evidence="5">
    <location>
        <begin position="24"/>
        <end position="110"/>
    </location>
</feature>
<dbReference type="GO" id="GO:0003676">
    <property type="term" value="F:nucleic acid binding"/>
    <property type="evidence" value="ECO:0007669"/>
    <property type="project" value="InterPro"/>
</dbReference>
<evidence type="ECO:0000256" key="4">
    <source>
        <dbReference type="ARBA" id="ARBA00022691"/>
    </source>
</evidence>
<dbReference type="InterPro" id="IPR004557">
    <property type="entry name" value="PrmC-related"/>
</dbReference>
<dbReference type="CDD" id="cd02440">
    <property type="entry name" value="AdoMet_MTases"/>
    <property type="match status" value="1"/>
</dbReference>
<dbReference type="GO" id="GO:0035657">
    <property type="term" value="C:eRF1 methyltransferase complex"/>
    <property type="evidence" value="ECO:0007669"/>
    <property type="project" value="TreeGrafter"/>
</dbReference>
<dbReference type="PROSITE" id="PS00092">
    <property type="entry name" value="N6_MTASE"/>
    <property type="match status" value="1"/>
</dbReference>
<dbReference type="InterPro" id="IPR007848">
    <property type="entry name" value="Small_mtfrase_dom"/>
</dbReference>
<name>X1L0W1_9ZZZZ</name>
<dbReference type="GO" id="GO:0032259">
    <property type="term" value="P:methylation"/>
    <property type="evidence" value="ECO:0007669"/>
    <property type="project" value="UniProtKB-KW"/>
</dbReference>
<dbReference type="AlphaFoldDB" id="X1L0W1"/>
<dbReference type="GO" id="GO:0008276">
    <property type="term" value="F:protein methyltransferase activity"/>
    <property type="evidence" value="ECO:0007669"/>
    <property type="project" value="TreeGrafter"/>
</dbReference>
<proteinExistence type="inferred from homology"/>
<evidence type="ECO:0000256" key="1">
    <source>
        <dbReference type="ARBA" id="ARBA00006149"/>
    </source>
</evidence>
<dbReference type="NCBIfam" id="TIGR00537">
    <property type="entry name" value="hemK_rel_arch"/>
    <property type="match status" value="1"/>
</dbReference>
<dbReference type="PANTHER" id="PTHR45875:SF1">
    <property type="entry name" value="METHYLTRANSFERASE N6AMT1"/>
    <property type="match status" value="1"/>
</dbReference>
<gene>
    <name evidence="6" type="ORF">S06H3_04153</name>
</gene>
<dbReference type="InterPro" id="IPR029063">
    <property type="entry name" value="SAM-dependent_MTases_sf"/>
</dbReference>
<protein>
    <recommendedName>
        <fullName evidence="5">Methyltransferase small domain-containing protein</fullName>
    </recommendedName>
</protein>
<dbReference type="SUPFAM" id="SSF53335">
    <property type="entry name" value="S-adenosyl-L-methionine-dependent methyltransferases"/>
    <property type="match status" value="1"/>
</dbReference>
<dbReference type="PANTHER" id="PTHR45875">
    <property type="entry name" value="METHYLTRANSFERASE N6AMT1"/>
    <property type="match status" value="1"/>
</dbReference>
<organism evidence="6">
    <name type="scientific">marine sediment metagenome</name>
    <dbReference type="NCBI Taxonomy" id="412755"/>
    <lineage>
        <taxon>unclassified sequences</taxon>
        <taxon>metagenomes</taxon>
        <taxon>ecological metagenomes</taxon>
    </lineage>
</organism>
<keyword evidence="4" id="KW-0949">S-adenosyl-L-methionine</keyword>
<feature type="non-terminal residue" evidence="6">
    <location>
        <position position="170"/>
    </location>
</feature>
<evidence type="ECO:0000313" key="6">
    <source>
        <dbReference type="EMBL" id="GAH96074.1"/>
    </source>
</evidence>
<dbReference type="Gene3D" id="3.40.50.150">
    <property type="entry name" value="Vaccinia Virus protein VP39"/>
    <property type="match status" value="1"/>
</dbReference>
<evidence type="ECO:0000259" key="5">
    <source>
        <dbReference type="Pfam" id="PF05175"/>
    </source>
</evidence>
<dbReference type="InterPro" id="IPR052190">
    <property type="entry name" value="Euk-Arch_PrmC-MTase"/>
</dbReference>
<dbReference type="EMBL" id="BARV01001427">
    <property type="protein sequence ID" value="GAH96074.1"/>
    <property type="molecule type" value="Genomic_DNA"/>
</dbReference>
<dbReference type="NCBIfam" id="NF011529">
    <property type="entry name" value="PRK14968.1-3"/>
    <property type="match status" value="1"/>
</dbReference>
<evidence type="ECO:0000256" key="3">
    <source>
        <dbReference type="ARBA" id="ARBA00022679"/>
    </source>
</evidence>
<keyword evidence="3" id="KW-0808">Transferase</keyword>
<comment type="caution">
    <text evidence="6">The sequence shown here is derived from an EMBL/GenBank/DDBJ whole genome shotgun (WGS) entry which is preliminary data.</text>
</comment>
<accession>X1L0W1</accession>
<sequence>MVEIGYKGKIFKIGASVYEPAEDTFLLADNLDARSGERVLEIGTGCGLLAILAAKAGAWVVATDINQAALECARVNAHAHGVANRIDFRLGNLFEPVAERFDFVIFNPPYLPIEPREAFGTPLDLAWEAGPDGRVVIDRFLNELSEYLTPNGHALFVQSSLTNVEKTIRA</sequence>
<evidence type="ECO:0000256" key="2">
    <source>
        <dbReference type="ARBA" id="ARBA00022603"/>
    </source>
</evidence>
<comment type="similarity">
    <text evidence="1">Belongs to the eukaryotic/archaeal PrmC-related family.</text>
</comment>
<reference evidence="6" key="1">
    <citation type="journal article" date="2014" name="Front. Microbiol.">
        <title>High frequency of phylogenetically diverse reductive dehalogenase-homologous genes in deep subseafloor sedimentary metagenomes.</title>
        <authorList>
            <person name="Kawai M."/>
            <person name="Futagami T."/>
            <person name="Toyoda A."/>
            <person name="Takaki Y."/>
            <person name="Nishi S."/>
            <person name="Hori S."/>
            <person name="Arai W."/>
            <person name="Tsubouchi T."/>
            <person name="Morono Y."/>
            <person name="Uchiyama I."/>
            <person name="Ito T."/>
            <person name="Fujiyama A."/>
            <person name="Inagaki F."/>
            <person name="Takami H."/>
        </authorList>
    </citation>
    <scope>NUCLEOTIDE SEQUENCE</scope>
    <source>
        <strain evidence="6">Expedition CK06-06</strain>
    </source>
</reference>
<dbReference type="Pfam" id="PF05175">
    <property type="entry name" value="MTS"/>
    <property type="match status" value="1"/>
</dbReference>
<dbReference type="GO" id="GO:0008757">
    <property type="term" value="F:S-adenosylmethionine-dependent methyltransferase activity"/>
    <property type="evidence" value="ECO:0007669"/>
    <property type="project" value="TreeGrafter"/>
</dbReference>
<dbReference type="InterPro" id="IPR002052">
    <property type="entry name" value="DNA_methylase_N6_adenine_CS"/>
</dbReference>